<protein>
    <submittedName>
        <fullName evidence="4">CBS domain-containing protein</fullName>
    </submittedName>
</protein>
<dbReference type="EMBL" id="JAPFQA010000038">
    <property type="protein sequence ID" value="MCZ8548718.1"/>
    <property type="molecule type" value="Genomic_DNA"/>
</dbReference>
<dbReference type="CDD" id="cd04623">
    <property type="entry name" value="CBS_pair_bac_euk"/>
    <property type="match status" value="1"/>
</dbReference>
<dbReference type="InterPro" id="IPR051257">
    <property type="entry name" value="Diverse_CBS-Domain"/>
</dbReference>
<evidence type="ECO:0000256" key="2">
    <source>
        <dbReference type="PROSITE-ProRule" id="PRU00703"/>
    </source>
</evidence>
<keyword evidence="5" id="KW-1185">Reference proteome</keyword>
<dbReference type="RefSeq" id="WP_269908964.1">
    <property type="nucleotide sequence ID" value="NZ_JAPFQA010000038.1"/>
</dbReference>
<dbReference type="Pfam" id="PF00571">
    <property type="entry name" value="CBS"/>
    <property type="match status" value="2"/>
</dbReference>
<feature type="domain" description="CBS" evidence="3">
    <location>
        <begin position="8"/>
        <end position="74"/>
    </location>
</feature>
<organism evidence="4 5">
    <name type="scientific">Mesorhizobium qingshengii</name>
    <dbReference type="NCBI Taxonomy" id="1165689"/>
    <lineage>
        <taxon>Bacteria</taxon>
        <taxon>Pseudomonadati</taxon>
        <taxon>Pseudomonadota</taxon>
        <taxon>Alphaproteobacteria</taxon>
        <taxon>Hyphomicrobiales</taxon>
        <taxon>Phyllobacteriaceae</taxon>
        <taxon>Mesorhizobium</taxon>
    </lineage>
</organism>
<dbReference type="Proteomes" id="UP001152178">
    <property type="component" value="Unassembled WGS sequence"/>
</dbReference>
<feature type="domain" description="CBS" evidence="3">
    <location>
        <begin position="83"/>
        <end position="142"/>
    </location>
</feature>
<dbReference type="SUPFAM" id="SSF54631">
    <property type="entry name" value="CBS-domain pair"/>
    <property type="match status" value="1"/>
</dbReference>
<feature type="non-terminal residue" evidence="4">
    <location>
        <position position="1"/>
    </location>
</feature>
<dbReference type="InterPro" id="IPR044725">
    <property type="entry name" value="CBSX3_CBS_dom"/>
</dbReference>
<comment type="caution">
    <text evidence="4">The sequence shown here is derived from an EMBL/GenBank/DDBJ whole genome shotgun (WGS) entry which is preliminary data.</text>
</comment>
<evidence type="ECO:0000256" key="1">
    <source>
        <dbReference type="ARBA" id="ARBA00023122"/>
    </source>
</evidence>
<evidence type="ECO:0000313" key="5">
    <source>
        <dbReference type="Proteomes" id="UP001152178"/>
    </source>
</evidence>
<proteinExistence type="predicted"/>
<dbReference type="InterPro" id="IPR046342">
    <property type="entry name" value="CBS_dom_sf"/>
</dbReference>
<dbReference type="PANTHER" id="PTHR43080">
    <property type="entry name" value="CBS DOMAIN-CONTAINING PROTEIN CBSX3, MITOCHONDRIAL"/>
    <property type="match status" value="1"/>
</dbReference>
<sequence>TWSREVHMTTVQQILDAKGDDIYFVRPDDTVLHALQMMERKNVGAMLVKEDDNLVGIFTERHYARKVFLKGKSSPKTRIREVMEPDVVYVEPAQSAEACMALMTEKRIRHLPVLRDGRLLGIISIGDLMKSIIADREFNIDQLVRYVRG</sequence>
<accession>A0ABT4R4G2</accession>
<dbReference type="InterPro" id="IPR000644">
    <property type="entry name" value="CBS_dom"/>
</dbReference>
<evidence type="ECO:0000313" key="4">
    <source>
        <dbReference type="EMBL" id="MCZ8548718.1"/>
    </source>
</evidence>
<dbReference type="Gene3D" id="3.10.580.10">
    <property type="entry name" value="CBS-domain"/>
    <property type="match status" value="1"/>
</dbReference>
<dbReference type="PANTHER" id="PTHR43080:SF2">
    <property type="entry name" value="CBS DOMAIN-CONTAINING PROTEIN"/>
    <property type="match status" value="1"/>
</dbReference>
<evidence type="ECO:0000259" key="3">
    <source>
        <dbReference type="PROSITE" id="PS51371"/>
    </source>
</evidence>
<dbReference type="SMART" id="SM00116">
    <property type="entry name" value="CBS"/>
    <property type="match status" value="2"/>
</dbReference>
<name>A0ABT4R4G2_9HYPH</name>
<gene>
    <name evidence="4" type="ORF">OOJ09_31580</name>
</gene>
<keyword evidence="1 2" id="KW-0129">CBS domain</keyword>
<dbReference type="PROSITE" id="PS51371">
    <property type="entry name" value="CBS"/>
    <property type="match status" value="2"/>
</dbReference>
<reference evidence="4" key="1">
    <citation type="submission" date="2022-11" db="EMBL/GenBank/DDBJ databases">
        <authorList>
            <person name="Coimbra C."/>
        </authorList>
    </citation>
    <scope>NUCLEOTIDE SEQUENCE</scope>
    <source>
        <strain evidence="4">Jales19</strain>
    </source>
</reference>